<evidence type="ECO:0000313" key="4">
    <source>
        <dbReference type="Proteomes" id="UP000009168"/>
    </source>
</evidence>
<feature type="region of interest" description="Disordered" evidence="1">
    <location>
        <begin position="275"/>
        <end position="303"/>
    </location>
</feature>
<dbReference type="SMART" id="SM00233">
    <property type="entry name" value="PH"/>
    <property type="match status" value="1"/>
</dbReference>
<feature type="compositionally biased region" description="Low complexity" evidence="1">
    <location>
        <begin position="55"/>
        <end position="68"/>
    </location>
</feature>
<dbReference type="InParanoid" id="Q22Y71"/>
<dbReference type="PROSITE" id="PS50003">
    <property type="entry name" value="PH_DOMAIN"/>
    <property type="match status" value="1"/>
</dbReference>
<dbReference type="InterPro" id="IPR011993">
    <property type="entry name" value="PH-like_dom_sf"/>
</dbReference>
<keyword evidence="4" id="KW-1185">Reference proteome</keyword>
<dbReference type="KEGG" id="tet:TTHERM_00355000"/>
<accession>Q22Y71</accession>
<dbReference type="Gene3D" id="2.30.29.30">
    <property type="entry name" value="Pleckstrin-homology domain (PH domain)/Phosphotyrosine-binding domain (PTB)"/>
    <property type="match status" value="1"/>
</dbReference>
<feature type="region of interest" description="Disordered" evidence="1">
    <location>
        <begin position="55"/>
        <end position="79"/>
    </location>
</feature>
<dbReference type="HOGENOM" id="CLU_451676_0_0_1"/>
<dbReference type="OrthoDB" id="323248at2759"/>
<sequence length="543" mass="63818">MHKNQSIQEDKEQQFAKPLDNQYARFDINSLKNDRGYNNQEEYEYNYQRDYNLSSVQVSQKSESKNQQIQSPNQQNGYRQNEVQIAEISFDENDALQIQKETPLFQGQANYPIQKDEANSYFKNYIAYLKHKNNASVSQESAEQRMQNPIQSKQNGNDQNMQSVNLSPISKISHQKSQSLNQSQDQQEQEEDNRSEISQIQKYILKKKEEHLNKQIEIKNMNYVDANNSQDLITQDNLDYAELIIKKKPKLIQNTSNENNPQIKKALITQFQEENQKESLKAQPSEDEEVIEGYKQNQSTEGEGELFVSNEEALQKAEEQKLSTYISRQVIRLSLQNQKKILFQGELQKYKPGLNYNFISRYITLNLESIKYYKDRVHSKCYEDKPLQIIPIASIQSVSKVQFQVPLLPKEKQRQKNNLQKLYPDNLSKNVVVYYFEIILDNNENKAENDSQIGNKIQYNHLMPQDKLDSYRNGGLNKKIKDLTTWSGRSHEWYESEQRLLFCTQDKSVLETWVAVLNWIISLKKEQNISSYSLLYSTERIEN</sequence>
<dbReference type="RefSeq" id="XP_001010398.3">
    <property type="nucleotide sequence ID" value="XM_001010398.3"/>
</dbReference>
<gene>
    <name evidence="3" type="ORF">TTHERM_00355000</name>
</gene>
<dbReference type="InterPro" id="IPR001849">
    <property type="entry name" value="PH_domain"/>
</dbReference>
<dbReference type="EMBL" id="GG662749">
    <property type="protein sequence ID" value="EAR90153.3"/>
    <property type="molecule type" value="Genomic_DNA"/>
</dbReference>
<dbReference type="GeneID" id="7845900"/>
<feature type="compositionally biased region" description="Low complexity" evidence="1">
    <location>
        <begin position="175"/>
        <end position="186"/>
    </location>
</feature>
<evidence type="ECO:0000259" key="2">
    <source>
        <dbReference type="PROSITE" id="PS50003"/>
    </source>
</evidence>
<evidence type="ECO:0000256" key="1">
    <source>
        <dbReference type="SAM" id="MobiDB-lite"/>
    </source>
</evidence>
<feature type="domain" description="PH" evidence="2">
    <location>
        <begin position="340"/>
        <end position="522"/>
    </location>
</feature>
<feature type="compositionally biased region" description="Polar residues" evidence="1">
    <location>
        <begin position="137"/>
        <end position="172"/>
    </location>
</feature>
<feature type="region of interest" description="Disordered" evidence="1">
    <location>
        <begin position="137"/>
        <end position="195"/>
    </location>
</feature>
<reference evidence="4" key="1">
    <citation type="journal article" date="2006" name="PLoS Biol.">
        <title>Macronuclear genome sequence of the ciliate Tetrahymena thermophila, a model eukaryote.</title>
        <authorList>
            <person name="Eisen J.A."/>
            <person name="Coyne R.S."/>
            <person name="Wu M."/>
            <person name="Wu D."/>
            <person name="Thiagarajan M."/>
            <person name="Wortman J.R."/>
            <person name="Badger J.H."/>
            <person name="Ren Q."/>
            <person name="Amedeo P."/>
            <person name="Jones K.M."/>
            <person name="Tallon L.J."/>
            <person name="Delcher A.L."/>
            <person name="Salzberg S.L."/>
            <person name="Silva J.C."/>
            <person name="Haas B.J."/>
            <person name="Majoros W.H."/>
            <person name="Farzad M."/>
            <person name="Carlton J.M."/>
            <person name="Smith R.K. Jr."/>
            <person name="Garg J."/>
            <person name="Pearlman R.E."/>
            <person name="Karrer K.M."/>
            <person name="Sun L."/>
            <person name="Manning G."/>
            <person name="Elde N.C."/>
            <person name="Turkewitz A.P."/>
            <person name="Asai D.J."/>
            <person name="Wilkes D.E."/>
            <person name="Wang Y."/>
            <person name="Cai H."/>
            <person name="Collins K."/>
            <person name="Stewart B.A."/>
            <person name="Lee S.R."/>
            <person name="Wilamowska K."/>
            <person name="Weinberg Z."/>
            <person name="Ruzzo W.L."/>
            <person name="Wloga D."/>
            <person name="Gaertig J."/>
            <person name="Frankel J."/>
            <person name="Tsao C.-C."/>
            <person name="Gorovsky M.A."/>
            <person name="Keeling P.J."/>
            <person name="Waller R.F."/>
            <person name="Patron N.J."/>
            <person name="Cherry J.M."/>
            <person name="Stover N.A."/>
            <person name="Krieger C.J."/>
            <person name="del Toro C."/>
            <person name="Ryder H.F."/>
            <person name="Williamson S.C."/>
            <person name="Barbeau R.A."/>
            <person name="Hamilton E.P."/>
            <person name="Orias E."/>
        </authorList>
    </citation>
    <scope>NUCLEOTIDE SEQUENCE [LARGE SCALE GENOMIC DNA]</scope>
    <source>
        <strain evidence="4">SB210</strain>
    </source>
</reference>
<protein>
    <recommendedName>
        <fullName evidence="2">PH domain-containing protein</fullName>
    </recommendedName>
</protein>
<dbReference type="Proteomes" id="UP000009168">
    <property type="component" value="Unassembled WGS sequence"/>
</dbReference>
<feature type="compositionally biased region" description="Polar residues" evidence="1">
    <location>
        <begin position="69"/>
        <end position="79"/>
    </location>
</feature>
<dbReference type="AlphaFoldDB" id="Q22Y71"/>
<name>Q22Y71_TETTS</name>
<organism evidence="3 4">
    <name type="scientific">Tetrahymena thermophila (strain SB210)</name>
    <dbReference type="NCBI Taxonomy" id="312017"/>
    <lineage>
        <taxon>Eukaryota</taxon>
        <taxon>Sar</taxon>
        <taxon>Alveolata</taxon>
        <taxon>Ciliophora</taxon>
        <taxon>Intramacronucleata</taxon>
        <taxon>Oligohymenophorea</taxon>
        <taxon>Hymenostomatida</taxon>
        <taxon>Tetrahymenina</taxon>
        <taxon>Tetrahymenidae</taxon>
        <taxon>Tetrahymena</taxon>
    </lineage>
</organism>
<proteinExistence type="predicted"/>
<evidence type="ECO:0000313" key="3">
    <source>
        <dbReference type="EMBL" id="EAR90153.3"/>
    </source>
</evidence>
<feature type="region of interest" description="Disordered" evidence="1">
    <location>
        <begin position="1"/>
        <end position="43"/>
    </location>
</feature>